<dbReference type="RefSeq" id="WP_145251780.1">
    <property type="nucleotide sequence ID" value="NZ_CP036278.1"/>
</dbReference>
<keyword evidence="3" id="KW-1185">Reference proteome</keyword>
<dbReference type="Proteomes" id="UP000315750">
    <property type="component" value="Chromosome"/>
</dbReference>
<dbReference type="EMBL" id="CP036278">
    <property type="protein sequence ID" value="QDU59101.1"/>
    <property type="molecule type" value="Genomic_DNA"/>
</dbReference>
<reference evidence="2 3" key="1">
    <citation type="submission" date="2019-02" db="EMBL/GenBank/DDBJ databases">
        <title>Deep-cultivation of Planctomycetes and their phenomic and genomic characterization uncovers novel biology.</title>
        <authorList>
            <person name="Wiegand S."/>
            <person name="Jogler M."/>
            <person name="Boedeker C."/>
            <person name="Pinto D."/>
            <person name="Vollmers J."/>
            <person name="Rivas-Marin E."/>
            <person name="Kohn T."/>
            <person name="Peeters S.H."/>
            <person name="Heuer A."/>
            <person name="Rast P."/>
            <person name="Oberbeckmann S."/>
            <person name="Bunk B."/>
            <person name="Jeske O."/>
            <person name="Meyerdierks A."/>
            <person name="Storesund J.E."/>
            <person name="Kallscheuer N."/>
            <person name="Luecker S."/>
            <person name="Lage O.M."/>
            <person name="Pohl T."/>
            <person name="Merkel B.J."/>
            <person name="Hornburger P."/>
            <person name="Mueller R.-W."/>
            <person name="Bruemmer F."/>
            <person name="Labrenz M."/>
            <person name="Spormann A.M."/>
            <person name="Op den Camp H."/>
            <person name="Overmann J."/>
            <person name="Amann R."/>
            <person name="Jetten M.S.M."/>
            <person name="Mascher T."/>
            <person name="Medema M.H."/>
            <person name="Devos D.P."/>
            <person name="Kaster A.-K."/>
            <person name="Ovreas L."/>
            <person name="Rohde M."/>
            <person name="Galperin M.Y."/>
            <person name="Jogler C."/>
        </authorList>
    </citation>
    <scope>NUCLEOTIDE SEQUENCE [LARGE SCALE GENOMIC DNA]</scope>
    <source>
        <strain evidence="2 3">Pan181</strain>
    </source>
</reference>
<keyword evidence="1" id="KW-0472">Membrane</keyword>
<name>A0A518AWN1_9BACT</name>
<protein>
    <recommendedName>
        <fullName evidence="4">Type II secretion system protein G</fullName>
    </recommendedName>
</protein>
<keyword evidence="1" id="KW-1133">Transmembrane helix</keyword>
<dbReference type="KEGG" id="amuc:Pan181_53420"/>
<organism evidence="2 3">
    <name type="scientific">Aeoliella mucimassa</name>
    <dbReference type="NCBI Taxonomy" id="2527972"/>
    <lineage>
        <taxon>Bacteria</taxon>
        <taxon>Pseudomonadati</taxon>
        <taxon>Planctomycetota</taxon>
        <taxon>Planctomycetia</taxon>
        <taxon>Pirellulales</taxon>
        <taxon>Lacipirellulaceae</taxon>
        <taxon>Aeoliella</taxon>
    </lineage>
</organism>
<evidence type="ECO:0008006" key="4">
    <source>
        <dbReference type="Google" id="ProtNLM"/>
    </source>
</evidence>
<sequence length="350" mass="38949">MREDLIAYALDELDDVDRQKVEELLASDPDLRAELDQIQCCLQGFEEDDCECEDMPSDLADRTTAGILSGSIVCPSETDGLKPDLNYGSVHAFMSPMDMTVAIGILITIGSLLIPAIYNNRNANQKLTCTNNLRQLGNYMSQYAEYNSGHYYPVVRPYEHAGIFASRLLDSDITAPGELDRLLVCPSSPLAERLMERSQTFHVPSLADLSMAKGPWLVEIKRYSSGSYGYQPGHVNGRFYLPARDTSNCRVPVLSDTPSRVDNFRTSDNHGGQFVNVLFQDGSVRSLTQPMIAPNCDHLFLNAEGVPSVSHEWNDAVLLTSEATPGEQFPVQPMPQAVYRFFLKIETRQP</sequence>
<accession>A0A518AWN1</accession>
<evidence type="ECO:0000313" key="2">
    <source>
        <dbReference type="EMBL" id="QDU59101.1"/>
    </source>
</evidence>
<dbReference type="AlphaFoldDB" id="A0A518AWN1"/>
<proteinExistence type="predicted"/>
<dbReference type="OrthoDB" id="277292at2"/>
<evidence type="ECO:0000313" key="3">
    <source>
        <dbReference type="Proteomes" id="UP000315750"/>
    </source>
</evidence>
<evidence type="ECO:0000256" key="1">
    <source>
        <dbReference type="SAM" id="Phobius"/>
    </source>
</evidence>
<feature type="transmembrane region" description="Helical" evidence="1">
    <location>
        <begin position="99"/>
        <end position="118"/>
    </location>
</feature>
<gene>
    <name evidence="2" type="ORF">Pan181_53420</name>
</gene>
<keyword evidence="1" id="KW-0812">Transmembrane</keyword>